<dbReference type="InterPro" id="IPR032710">
    <property type="entry name" value="NTF2-like_dom_sf"/>
</dbReference>
<protein>
    <submittedName>
        <fullName evidence="2">SgcJ/EcaC family oxidoreductase</fullName>
    </submittedName>
</protein>
<dbReference type="SUPFAM" id="SSF54427">
    <property type="entry name" value="NTF2-like"/>
    <property type="match status" value="1"/>
</dbReference>
<dbReference type="InterPro" id="IPR011944">
    <property type="entry name" value="Steroid_delta5-4_isomerase"/>
</dbReference>
<gene>
    <name evidence="2" type="ORF">NEH16_31455</name>
</gene>
<organism evidence="2 3">
    <name type="scientific">Streptomyces drozdowiczii</name>
    <dbReference type="NCBI Taxonomy" id="202862"/>
    <lineage>
        <taxon>Bacteria</taxon>
        <taxon>Bacillati</taxon>
        <taxon>Actinomycetota</taxon>
        <taxon>Actinomycetes</taxon>
        <taxon>Kitasatosporales</taxon>
        <taxon>Streptomycetaceae</taxon>
        <taxon>Streptomyces</taxon>
    </lineage>
</organism>
<feature type="domain" description="DUF4440" evidence="1">
    <location>
        <begin position="24"/>
        <end position="131"/>
    </location>
</feature>
<dbReference type="InterPro" id="IPR027843">
    <property type="entry name" value="DUF4440"/>
</dbReference>
<dbReference type="EMBL" id="CP098740">
    <property type="protein sequence ID" value="UZK58006.1"/>
    <property type="molecule type" value="Genomic_DNA"/>
</dbReference>
<evidence type="ECO:0000259" key="1">
    <source>
        <dbReference type="Pfam" id="PF14534"/>
    </source>
</evidence>
<accession>A0ABY6Q1J5</accession>
<evidence type="ECO:0000313" key="2">
    <source>
        <dbReference type="EMBL" id="UZK58006.1"/>
    </source>
</evidence>
<reference evidence="2" key="1">
    <citation type="journal article" date="2022" name="Front. Microbiol.">
        <title>Mirubactin C rescues the lethal effect of cell wall biosynthesis mutations in Bacillus subtilis.</title>
        <authorList>
            <person name="Kepplinger B."/>
            <person name="Wen X."/>
            <person name="Tyler A.R."/>
            <person name="Kim B.Y."/>
            <person name="Brown J."/>
            <person name="Banks P."/>
            <person name="Dashti Y."/>
            <person name="Mackenzie E.S."/>
            <person name="Wills C."/>
            <person name="Kawai Y."/>
            <person name="Waldron K.J."/>
            <person name="Allenby N.E.E."/>
            <person name="Wu L.J."/>
            <person name="Hall M.J."/>
            <person name="Errington J."/>
        </authorList>
    </citation>
    <scope>NUCLEOTIDE SEQUENCE</scope>
    <source>
        <strain evidence="2">MDA8-470</strain>
    </source>
</reference>
<sequence>MTTQTAPISGPVADEDKAEVAGLPRRIVEAWARYDADAFAAVFTDEGTMILPGVFQKGRESIRAFTSAAFAGPYKGTRVVGTPIDVRFLSPEVAVLITRGGICVEGETEPAPERAVHASWLAVKQPDGWRLAAYQNSPLNNG</sequence>
<dbReference type="RefSeq" id="WP_073969408.1">
    <property type="nucleotide sequence ID" value="NZ_CP098740.1"/>
</dbReference>
<evidence type="ECO:0000313" key="3">
    <source>
        <dbReference type="Proteomes" id="UP001164963"/>
    </source>
</evidence>
<dbReference type="NCBIfam" id="TIGR02246">
    <property type="entry name" value="SgcJ/EcaC family oxidoreductase"/>
    <property type="match status" value="1"/>
</dbReference>
<dbReference type="Pfam" id="PF14534">
    <property type="entry name" value="DUF4440"/>
    <property type="match status" value="1"/>
</dbReference>
<name>A0ABY6Q1J5_9ACTN</name>
<dbReference type="Proteomes" id="UP001164963">
    <property type="component" value="Chromosome"/>
</dbReference>
<keyword evidence="3" id="KW-1185">Reference proteome</keyword>
<proteinExistence type="predicted"/>
<dbReference type="Gene3D" id="3.10.450.50">
    <property type="match status" value="1"/>
</dbReference>